<dbReference type="AlphaFoldDB" id="A0A0N4T2K2"/>
<dbReference type="WBParaSite" id="BPAG_0000243201-mRNA-1">
    <property type="protein sequence ID" value="BPAG_0000243201-mRNA-1"/>
    <property type="gene ID" value="BPAG_0000243201"/>
</dbReference>
<evidence type="ECO:0000313" key="3">
    <source>
        <dbReference type="WBParaSite" id="BPAG_0000243201-mRNA-1"/>
    </source>
</evidence>
<dbReference type="STRING" id="6280.A0A0N4T2K2"/>
<accession>A0A0N4T2K2</accession>
<organism evidence="3">
    <name type="scientific">Brugia pahangi</name>
    <name type="common">Filarial nematode worm</name>
    <dbReference type="NCBI Taxonomy" id="6280"/>
    <lineage>
        <taxon>Eukaryota</taxon>
        <taxon>Metazoa</taxon>
        <taxon>Ecdysozoa</taxon>
        <taxon>Nematoda</taxon>
        <taxon>Chromadorea</taxon>
        <taxon>Rhabditida</taxon>
        <taxon>Spirurina</taxon>
        <taxon>Spiruromorpha</taxon>
        <taxon>Filarioidea</taxon>
        <taxon>Onchocercidae</taxon>
        <taxon>Brugia</taxon>
    </lineage>
</organism>
<reference evidence="1 2" key="2">
    <citation type="submission" date="2018-11" db="EMBL/GenBank/DDBJ databases">
        <authorList>
            <consortium name="Pathogen Informatics"/>
        </authorList>
    </citation>
    <scope>NUCLEOTIDE SEQUENCE [LARGE SCALE GENOMIC DNA]</scope>
</reference>
<keyword evidence="2" id="KW-1185">Reference proteome</keyword>
<dbReference type="EMBL" id="UZAD01000343">
    <property type="protein sequence ID" value="VDN83588.1"/>
    <property type="molecule type" value="Genomic_DNA"/>
</dbReference>
<sequence>MLFCRKDPSSFKGYSDYLGSIIKLVRMRRKRLNYRLREDEIEGKIIIKVANLLQQCWQNQGLVGLREHDNDYDNDGKLDCENRMNILSTNFINPCEMKRDRGKAIYTNKVAIFITKTKSISSKKFIELPSIESWPNDECKFKERSKVLTKIE</sequence>
<name>A0A0N4T2K2_BRUPA</name>
<evidence type="ECO:0000313" key="1">
    <source>
        <dbReference type="EMBL" id="VDN83588.1"/>
    </source>
</evidence>
<gene>
    <name evidence="1" type="ORF">BPAG_LOCUS2402</name>
</gene>
<dbReference type="Proteomes" id="UP000278627">
    <property type="component" value="Unassembled WGS sequence"/>
</dbReference>
<protein>
    <submittedName>
        <fullName evidence="1 3">Uncharacterized protein</fullName>
    </submittedName>
</protein>
<evidence type="ECO:0000313" key="2">
    <source>
        <dbReference type="Proteomes" id="UP000278627"/>
    </source>
</evidence>
<reference evidence="3" key="1">
    <citation type="submission" date="2017-02" db="UniProtKB">
        <authorList>
            <consortium name="WormBaseParasite"/>
        </authorList>
    </citation>
    <scope>IDENTIFICATION</scope>
</reference>
<proteinExistence type="predicted"/>